<reference evidence="1 2" key="1">
    <citation type="submission" date="2013-07" db="EMBL/GenBank/DDBJ databases">
        <authorList>
            <person name="Genoscope - CEA"/>
        </authorList>
    </citation>
    <scope>NUCLEOTIDE SEQUENCE [LARGE SCALE GENOMIC DNA]</scope>
    <source>
        <strain evidence="2">FRM16 / DSM 17909</strain>
    </source>
</reference>
<dbReference type="STRING" id="351671.XDD1_1818"/>
<sequence>MAGDDCNKYVASLKKIPKNNPPKPHQLEAMEKAINDIFNGKGIPRIQYGTKDKQTVFQGKGNAAQARWKGALEWEVIPGDNNLRILTKDLGNGKTQIGFSNDHYTRIFDVVTQKK</sequence>
<gene>
    <name evidence="1" type="ORF">XDD1_1818</name>
</gene>
<dbReference type="HOGENOM" id="CLU_2108084_0_0_6"/>
<name>A0A068QR35_9GAMM</name>
<evidence type="ECO:0000313" key="1">
    <source>
        <dbReference type="EMBL" id="CDG17517.1"/>
    </source>
</evidence>
<dbReference type="RefSeq" id="WP_045970306.1">
    <property type="nucleotide sequence ID" value="NZ_CAWMED010000001.1"/>
</dbReference>
<protein>
    <submittedName>
        <fullName evidence="1">Uncharacterized protein</fullName>
    </submittedName>
</protein>
<dbReference type="AlphaFoldDB" id="A0A068QR35"/>
<proteinExistence type="predicted"/>
<organism evidence="1 2">
    <name type="scientific">Xenorhabdus doucetiae</name>
    <dbReference type="NCBI Taxonomy" id="351671"/>
    <lineage>
        <taxon>Bacteria</taxon>
        <taxon>Pseudomonadati</taxon>
        <taxon>Pseudomonadota</taxon>
        <taxon>Gammaproteobacteria</taxon>
        <taxon>Enterobacterales</taxon>
        <taxon>Morganellaceae</taxon>
        <taxon>Xenorhabdus</taxon>
    </lineage>
</organism>
<dbReference type="Proteomes" id="UP000032721">
    <property type="component" value="Chromosome"/>
</dbReference>
<dbReference type="KEGG" id="xdo:XDD1_1818"/>
<accession>A0A068QR35</accession>
<dbReference type="OrthoDB" id="6448145at2"/>
<evidence type="ECO:0000313" key="2">
    <source>
        <dbReference type="Proteomes" id="UP000032721"/>
    </source>
</evidence>
<dbReference type="EMBL" id="FO704550">
    <property type="protein sequence ID" value="CDG17517.1"/>
    <property type="molecule type" value="Genomic_DNA"/>
</dbReference>